<keyword evidence="3" id="KW-1185">Reference proteome</keyword>
<proteinExistence type="predicted"/>
<dbReference type="Pfam" id="PF18701">
    <property type="entry name" value="DUF5641"/>
    <property type="match status" value="1"/>
</dbReference>
<accession>A0A8X6H509</accession>
<reference evidence="2" key="1">
    <citation type="submission" date="2020-07" db="EMBL/GenBank/DDBJ databases">
        <title>Multicomponent nature underlies the extraordinary mechanical properties of spider dragline silk.</title>
        <authorList>
            <person name="Kono N."/>
            <person name="Nakamura H."/>
            <person name="Mori M."/>
            <person name="Yoshida Y."/>
            <person name="Ohtoshi R."/>
            <person name="Malay A.D."/>
            <person name="Moran D.A.P."/>
            <person name="Tomita M."/>
            <person name="Numata K."/>
            <person name="Arakawa K."/>
        </authorList>
    </citation>
    <scope>NUCLEOTIDE SEQUENCE</scope>
</reference>
<evidence type="ECO:0000313" key="2">
    <source>
        <dbReference type="EMBL" id="GFR16233.1"/>
    </source>
</evidence>
<dbReference type="PANTHER" id="PTHR47331:SF5">
    <property type="entry name" value="RIBONUCLEASE H"/>
    <property type="match status" value="1"/>
</dbReference>
<feature type="domain" description="DUF5641" evidence="1">
    <location>
        <begin position="263"/>
        <end position="357"/>
    </location>
</feature>
<dbReference type="EMBL" id="BMAO01007474">
    <property type="protein sequence ID" value="GFR16233.1"/>
    <property type="molecule type" value="Genomic_DNA"/>
</dbReference>
<comment type="caution">
    <text evidence="2">The sequence shown here is derived from an EMBL/GenBank/DDBJ whole genome shotgun (WGS) entry which is preliminary data.</text>
</comment>
<dbReference type="OrthoDB" id="6434680at2759"/>
<dbReference type="AlphaFoldDB" id="A0A8X6H509"/>
<sequence length="364" mass="42298">MLMTICSVDSDEEARQVYHEAKLILSEASMNLTKWKTNSSLLKEEIETVTSREVKLGFPDSSSKYHCPGDQNPADKITRESSVKQLSQDNSWKFGPPWLSDFKSSWPMQENWSICCVSEQSCSMCCESDNYDNSESDIVPVFNCAVNKPILNNEDFSTLRRLLRVTSFVFRFIYNARNSNRRSGPITSSETSKALIYFIKMSQENSFSSEINNIKLNKPLTYVYNDVNEPDPLTPSHFTVGSRLTTLPSPKLNANSINVELTKKWKYRQLLLDHFWKRFFKEYLLELRSVMFTKQSKNIPNLKMDDVVLIREDNVKHYNWKFGRIKKLFPGRDRKVRSCEIQLSKGVIKRPVERLYNLEVKNTG</sequence>
<dbReference type="Proteomes" id="UP000887116">
    <property type="component" value="Unassembled WGS sequence"/>
</dbReference>
<evidence type="ECO:0000259" key="1">
    <source>
        <dbReference type="Pfam" id="PF18701"/>
    </source>
</evidence>
<gene>
    <name evidence="2" type="primary">AVEN_273187_1</name>
    <name evidence="2" type="ORF">TNCT_230851</name>
</gene>
<name>A0A8X6H509_TRICU</name>
<dbReference type="PANTHER" id="PTHR47331">
    <property type="entry name" value="PHD-TYPE DOMAIN-CONTAINING PROTEIN"/>
    <property type="match status" value="1"/>
</dbReference>
<organism evidence="2 3">
    <name type="scientific">Trichonephila clavata</name>
    <name type="common">Joro spider</name>
    <name type="synonym">Nephila clavata</name>
    <dbReference type="NCBI Taxonomy" id="2740835"/>
    <lineage>
        <taxon>Eukaryota</taxon>
        <taxon>Metazoa</taxon>
        <taxon>Ecdysozoa</taxon>
        <taxon>Arthropoda</taxon>
        <taxon>Chelicerata</taxon>
        <taxon>Arachnida</taxon>
        <taxon>Araneae</taxon>
        <taxon>Araneomorphae</taxon>
        <taxon>Entelegynae</taxon>
        <taxon>Araneoidea</taxon>
        <taxon>Nephilidae</taxon>
        <taxon>Trichonephila</taxon>
    </lineage>
</organism>
<dbReference type="InterPro" id="IPR040676">
    <property type="entry name" value="DUF5641"/>
</dbReference>
<evidence type="ECO:0000313" key="3">
    <source>
        <dbReference type="Proteomes" id="UP000887116"/>
    </source>
</evidence>
<protein>
    <submittedName>
        <fullName evidence="2">DUF5641 domain-containing protein</fullName>
    </submittedName>
</protein>